<dbReference type="Proteomes" id="UP000009046">
    <property type="component" value="Unassembled WGS sequence"/>
</dbReference>
<evidence type="ECO:0000256" key="1">
    <source>
        <dbReference type="SAM" id="Coils"/>
    </source>
</evidence>
<dbReference type="KEGG" id="phu:Phum_PHUM173560"/>
<dbReference type="VEuPathDB" id="VectorBase:PHUM173560"/>
<organism>
    <name type="scientific">Pediculus humanus subsp. corporis</name>
    <name type="common">Body louse</name>
    <dbReference type="NCBI Taxonomy" id="121224"/>
    <lineage>
        <taxon>Eukaryota</taxon>
        <taxon>Metazoa</taxon>
        <taxon>Ecdysozoa</taxon>
        <taxon>Arthropoda</taxon>
        <taxon>Hexapoda</taxon>
        <taxon>Insecta</taxon>
        <taxon>Pterygota</taxon>
        <taxon>Neoptera</taxon>
        <taxon>Paraneoptera</taxon>
        <taxon>Psocodea</taxon>
        <taxon>Troctomorpha</taxon>
        <taxon>Phthiraptera</taxon>
        <taxon>Anoplura</taxon>
        <taxon>Pediculidae</taxon>
        <taxon>Pediculus</taxon>
    </lineage>
</organism>
<feature type="coiled-coil region" evidence="1">
    <location>
        <begin position="76"/>
        <end position="103"/>
    </location>
</feature>
<accession>E0VG53</accession>
<evidence type="ECO:0000313" key="2">
    <source>
        <dbReference type="EMBL" id="EEB12359.1"/>
    </source>
</evidence>
<proteinExistence type="predicted"/>
<name>E0VG53_PEDHC</name>
<gene>
    <name evidence="3" type="primary">8236752</name>
    <name evidence="2" type="ORF">Phum_PHUM173560</name>
</gene>
<dbReference type="EnsemblMetazoa" id="PHUM173560-RA">
    <property type="protein sequence ID" value="PHUM173560-PA"/>
    <property type="gene ID" value="PHUM173560"/>
</dbReference>
<reference evidence="2" key="1">
    <citation type="submission" date="2007-04" db="EMBL/GenBank/DDBJ databases">
        <title>Annotation of Pediculus humanus corporis strain USDA.</title>
        <authorList>
            <person name="Kirkness E."/>
            <person name="Hannick L."/>
            <person name="Hass B."/>
            <person name="Bruggner R."/>
            <person name="Lawson D."/>
            <person name="Bidwell S."/>
            <person name="Joardar V."/>
            <person name="Caler E."/>
            <person name="Walenz B."/>
            <person name="Inman J."/>
            <person name="Schobel S."/>
            <person name="Galinsky K."/>
            <person name="Amedeo P."/>
            <person name="Strausberg R."/>
        </authorList>
    </citation>
    <scope>NUCLEOTIDE SEQUENCE</scope>
    <source>
        <strain evidence="2">USDA</strain>
    </source>
</reference>
<reference evidence="3" key="3">
    <citation type="submission" date="2020-05" db="UniProtKB">
        <authorList>
            <consortium name="EnsemblMetazoa"/>
        </authorList>
    </citation>
    <scope>IDENTIFICATION</scope>
    <source>
        <strain evidence="3">USDA</strain>
    </source>
</reference>
<dbReference type="CTD" id="8236752"/>
<dbReference type="HOGENOM" id="CLU_1629047_0_0_1"/>
<protein>
    <submittedName>
        <fullName evidence="2 3">Uncharacterized protein</fullName>
    </submittedName>
</protein>
<sequence length="163" mass="18992">MAIDSLSQSNDKSECDALQKRLKKEIENKRKKLIMDTEKLKNLTDDNNKSTSSFVQNILFEDSEAGVTVLDLFVAIKKAKDKINVLTKNNNDIDKKLNSLKNEVGHMKTRWIQLTEDFINFFEIIRQNLYENSCLYVISNEENFPDNVMIKNSEKKSEKKFHP</sequence>
<dbReference type="EMBL" id="DS235131">
    <property type="protein sequence ID" value="EEB12359.1"/>
    <property type="molecule type" value="Genomic_DNA"/>
</dbReference>
<dbReference type="EMBL" id="AAZO01002012">
    <property type="status" value="NOT_ANNOTATED_CDS"/>
    <property type="molecule type" value="Genomic_DNA"/>
</dbReference>
<reference evidence="2" key="2">
    <citation type="submission" date="2007-04" db="EMBL/GenBank/DDBJ databases">
        <title>The genome of the human body louse.</title>
        <authorList>
            <consortium name="The Human Body Louse Genome Consortium"/>
            <person name="Kirkness E."/>
            <person name="Walenz B."/>
            <person name="Hass B."/>
            <person name="Bruggner R."/>
            <person name="Strausberg R."/>
        </authorList>
    </citation>
    <scope>NUCLEOTIDE SEQUENCE</scope>
    <source>
        <strain evidence="2">USDA</strain>
    </source>
</reference>
<dbReference type="RefSeq" id="XP_002425097.1">
    <property type="nucleotide sequence ID" value="XM_002425052.1"/>
</dbReference>
<keyword evidence="1" id="KW-0175">Coiled coil</keyword>
<keyword evidence="4" id="KW-1185">Reference proteome</keyword>
<dbReference type="InParanoid" id="E0VG53"/>
<dbReference type="AlphaFoldDB" id="E0VG53"/>
<evidence type="ECO:0000313" key="4">
    <source>
        <dbReference type="Proteomes" id="UP000009046"/>
    </source>
</evidence>
<dbReference type="GeneID" id="8236752"/>
<evidence type="ECO:0000313" key="3">
    <source>
        <dbReference type="EnsemblMetazoa" id="PHUM173560-PA"/>
    </source>
</evidence>